<dbReference type="Proteomes" id="UP000255106">
    <property type="component" value="Unassembled WGS sequence"/>
</dbReference>
<evidence type="ECO:0000313" key="2">
    <source>
        <dbReference type="Proteomes" id="UP000255106"/>
    </source>
</evidence>
<protein>
    <submittedName>
        <fullName evidence="1">Uncharacterized protein</fullName>
    </submittedName>
</protein>
<accession>A0A377LYW4</accession>
<name>A0A377LYW4_ENTCL</name>
<reference evidence="1 2" key="1">
    <citation type="submission" date="2018-06" db="EMBL/GenBank/DDBJ databases">
        <authorList>
            <consortium name="Pathogen Informatics"/>
            <person name="Doyle S."/>
        </authorList>
    </citation>
    <scope>NUCLEOTIDE SEQUENCE [LARGE SCALE GENOMIC DNA]</scope>
    <source>
        <strain evidence="1 2">NCTC10005</strain>
    </source>
</reference>
<evidence type="ECO:0000313" key="1">
    <source>
        <dbReference type="EMBL" id="STQ11178.1"/>
    </source>
</evidence>
<proteinExistence type="predicted"/>
<dbReference type="AlphaFoldDB" id="A0A377LYW4"/>
<organism evidence="1 2">
    <name type="scientific">Enterobacter cloacae</name>
    <dbReference type="NCBI Taxonomy" id="550"/>
    <lineage>
        <taxon>Bacteria</taxon>
        <taxon>Pseudomonadati</taxon>
        <taxon>Pseudomonadota</taxon>
        <taxon>Gammaproteobacteria</taxon>
        <taxon>Enterobacterales</taxon>
        <taxon>Enterobacteriaceae</taxon>
        <taxon>Enterobacter</taxon>
        <taxon>Enterobacter cloacae complex</taxon>
    </lineage>
</organism>
<sequence>MVFCRVALTLTRHTDTLHRHNRHSWASAHISSYPTVPAAAATSSILTSLPHSSTGEPMPACGHGVRSTASISMETVPTVPVRTRLPRLAYRSARYAGSRQHNRRHNTNPLLARRPVTAAVAHRIAGLQRLYTDDFAAQGHHRLKAAVGDILPLA</sequence>
<gene>
    <name evidence="1" type="ORF">NCTC10005_03949</name>
</gene>
<dbReference type="EMBL" id="UGJB01000004">
    <property type="protein sequence ID" value="STQ11178.1"/>
    <property type="molecule type" value="Genomic_DNA"/>
</dbReference>